<keyword evidence="1" id="KW-0472">Membrane</keyword>
<dbReference type="EMBL" id="QZFU01000036">
    <property type="protein sequence ID" value="RJO70759.1"/>
    <property type="molecule type" value="Genomic_DNA"/>
</dbReference>
<gene>
    <name evidence="2" type="ORF">D5S18_26515</name>
</gene>
<name>A0A3A4KE76_9NOCA</name>
<protein>
    <submittedName>
        <fullName evidence="2">Uncharacterized protein</fullName>
    </submittedName>
</protein>
<sequence>MLNSDHIDYAGISLGHTIVLMDRAPNDITWNSPLWIAAIASGTVYLALVWWIRRTRRSRGVMREISWLARTDQGRTAYHSHLAALTALTRKAGEATASGSAG</sequence>
<accession>A0A3A4KE76</accession>
<reference evidence="2 3" key="1">
    <citation type="submission" date="2018-09" db="EMBL/GenBank/DDBJ databases">
        <title>YIM PH21274 draft genome.</title>
        <authorList>
            <person name="Miao C."/>
        </authorList>
    </citation>
    <scope>NUCLEOTIDE SEQUENCE [LARGE SCALE GENOMIC DNA]</scope>
    <source>
        <strain evidence="2 3">YIM PH 21724</strain>
    </source>
</reference>
<keyword evidence="1" id="KW-0812">Transmembrane</keyword>
<keyword evidence="3" id="KW-1185">Reference proteome</keyword>
<comment type="caution">
    <text evidence="2">The sequence shown here is derived from an EMBL/GenBank/DDBJ whole genome shotgun (WGS) entry which is preliminary data.</text>
</comment>
<dbReference type="Proteomes" id="UP000266677">
    <property type="component" value="Unassembled WGS sequence"/>
</dbReference>
<feature type="transmembrane region" description="Helical" evidence="1">
    <location>
        <begin position="34"/>
        <end position="52"/>
    </location>
</feature>
<organism evidence="2 3">
    <name type="scientific">Nocardia panacis</name>
    <dbReference type="NCBI Taxonomy" id="2340916"/>
    <lineage>
        <taxon>Bacteria</taxon>
        <taxon>Bacillati</taxon>
        <taxon>Actinomycetota</taxon>
        <taxon>Actinomycetes</taxon>
        <taxon>Mycobacteriales</taxon>
        <taxon>Nocardiaceae</taxon>
        <taxon>Nocardia</taxon>
    </lineage>
</organism>
<dbReference type="AlphaFoldDB" id="A0A3A4KE76"/>
<evidence type="ECO:0000313" key="3">
    <source>
        <dbReference type="Proteomes" id="UP000266677"/>
    </source>
</evidence>
<evidence type="ECO:0000256" key="1">
    <source>
        <dbReference type="SAM" id="Phobius"/>
    </source>
</evidence>
<keyword evidence="1" id="KW-1133">Transmembrane helix</keyword>
<evidence type="ECO:0000313" key="2">
    <source>
        <dbReference type="EMBL" id="RJO70759.1"/>
    </source>
</evidence>
<proteinExistence type="predicted"/>